<proteinExistence type="predicted"/>
<dbReference type="STRING" id="355243.SAMN03080615_01541"/>
<dbReference type="OrthoDB" id="5451115at2"/>
<protein>
    <submittedName>
        <fullName evidence="2">Pimeloyl-ACP methyl ester carboxylesterase</fullName>
    </submittedName>
</protein>
<feature type="signal peptide" evidence="1">
    <location>
        <begin position="1"/>
        <end position="20"/>
    </location>
</feature>
<dbReference type="Gene3D" id="3.40.50.1820">
    <property type="entry name" value="alpha/beta hydrolase"/>
    <property type="match status" value="1"/>
</dbReference>
<keyword evidence="3" id="KW-1185">Reference proteome</keyword>
<dbReference type="AlphaFoldDB" id="A0A1H9G064"/>
<organism evidence="2 3">
    <name type="scientific">Amphritea atlantica</name>
    <dbReference type="NCBI Taxonomy" id="355243"/>
    <lineage>
        <taxon>Bacteria</taxon>
        <taxon>Pseudomonadati</taxon>
        <taxon>Pseudomonadota</taxon>
        <taxon>Gammaproteobacteria</taxon>
        <taxon>Oceanospirillales</taxon>
        <taxon>Oceanospirillaceae</taxon>
        <taxon>Amphritea</taxon>
    </lineage>
</organism>
<evidence type="ECO:0000313" key="3">
    <source>
        <dbReference type="Proteomes" id="UP000198749"/>
    </source>
</evidence>
<sequence>MKIINIFNVGVFSIALVVLAACVSVPSVSQRTDISDQLAVNQGWQSEVIETPLFDLMSYQSKQKQAAPLLTVYIEGDGFAWRTASIPSTDPTPINPIGLKLALIHPDGNAIYLARPCQYVGGSTARNCDNAYWTGKRFSEEVIAATNQVITELKAQFSAEQLQLVGYSGGGAVAALIAARRDDVIRLITIAGNLDHQAWTDAKQLSPLRGSLNPADAWLALTNIEQIHLIGGKDLIVSPSIVQSYKQHFKDDSQIKIITFPDYDHHCCWTERWNTLSANYLSR</sequence>
<evidence type="ECO:0000313" key="2">
    <source>
        <dbReference type="EMBL" id="SEQ43530.1"/>
    </source>
</evidence>
<dbReference type="Proteomes" id="UP000198749">
    <property type="component" value="Unassembled WGS sequence"/>
</dbReference>
<accession>A0A1H9G064</accession>
<name>A0A1H9G064_9GAMM</name>
<feature type="chain" id="PRO_5011548581" evidence="1">
    <location>
        <begin position="21"/>
        <end position="283"/>
    </location>
</feature>
<evidence type="ECO:0000256" key="1">
    <source>
        <dbReference type="SAM" id="SignalP"/>
    </source>
</evidence>
<dbReference type="SUPFAM" id="SSF53474">
    <property type="entry name" value="alpha/beta-Hydrolases"/>
    <property type="match status" value="1"/>
</dbReference>
<reference evidence="3" key="1">
    <citation type="submission" date="2016-10" db="EMBL/GenBank/DDBJ databases">
        <authorList>
            <person name="Varghese N."/>
            <person name="Submissions S."/>
        </authorList>
    </citation>
    <scope>NUCLEOTIDE SEQUENCE [LARGE SCALE GENOMIC DNA]</scope>
    <source>
        <strain evidence="3">DSM 18887</strain>
    </source>
</reference>
<dbReference type="RefSeq" id="WP_091356169.1">
    <property type="nucleotide sequence ID" value="NZ_AP025284.1"/>
</dbReference>
<dbReference type="InterPro" id="IPR029058">
    <property type="entry name" value="AB_hydrolase_fold"/>
</dbReference>
<keyword evidence="1" id="KW-0732">Signal</keyword>
<gene>
    <name evidence="2" type="ORF">SAMN03080615_01541</name>
</gene>
<dbReference type="EMBL" id="FOGB01000003">
    <property type="protein sequence ID" value="SEQ43530.1"/>
    <property type="molecule type" value="Genomic_DNA"/>
</dbReference>
<dbReference type="PROSITE" id="PS51257">
    <property type="entry name" value="PROKAR_LIPOPROTEIN"/>
    <property type="match status" value="1"/>
</dbReference>